<accession>A0A1X0P8M4</accession>
<dbReference type="EMBL" id="NBCO01000002">
    <property type="protein sequence ID" value="ORC92790.1"/>
    <property type="molecule type" value="Genomic_DNA"/>
</dbReference>
<proteinExistence type="predicted"/>
<protein>
    <submittedName>
        <fullName evidence="2">Uncharacterized protein</fullName>
    </submittedName>
</protein>
<feature type="compositionally biased region" description="Low complexity" evidence="1">
    <location>
        <begin position="31"/>
        <end position="46"/>
    </location>
</feature>
<dbReference type="VEuPathDB" id="TriTrypDB:TM35_000021160"/>
<dbReference type="RefSeq" id="XP_028886856.1">
    <property type="nucleotide sequence ID" value="XM_029021434.1"/>
</dbReference>
<keyword evidence="3" id="KW-1185">Reference proteome</keyword>
<evidence type="ECO:0000313" key="2">
    <source>
        <dbReference type="EMBL" id="ORC92790.1"/>
    </source>
</evidence>
<dbReference type="GeneID" id="39981214"/>
<gene>
    <name evidence="2" type="ORF">TM35_000021160</name>
</gene>
<name>A0A1X0P8M4_9TRYP</name>
<dbReference type="Gene3D" id="1.25.40.10">
    <property type="entry name" value="Tetratricopeptide repeat domain"/>
    <property type="match status" value="1"/>
</dbReference>
<reference evidence="2 3" key="1">
    <citation type="submission" date="2017-03" db="EMBL/GenBank/DDBJ databases">
        <title>An alternative strategy for trypanosome survival in the mammalian bloodstream revealed through genome and transcriptome analysis of the ubiquitous bovine parasite Trypanosoma (Megatrypanum) theileri.</title>
        <authorList>
            <person name="Kelly S."/>
            <person name="Ivens A."/>
            <person name="Mott A."/>
            <person name="O'Neill E."/>
            <person name="Emms D."/>
            <person name="Macleod O."/>
            <person name="Voorheis P."/>
            <person name="Matthews J."/>
            <person name="Matthews K."/>
            <person name="Carrington M."/>
        </authorList>
    </citation>
    <scope>NUCLEOTIDE SEQUENCE [LARGE SCALE GENOMIC DNA]</scope>
    <source>
        <strain evidence="2">Edinburgh</strain>
    </source>
</reference>
<organism evidence="2 3">
    <name type="scientific">Trypanosoma theileri</name>
    <dbReference type="NCBI Taxonomy" id="67003"/>
    <lineage>
        <taxon>Eukaryota</taxon>
        <taxon>Discoba</taxon>
        <taxon>Euglenozoa</taxon>
        <taxon>Kinetoplastea</taxon>
        <taxon>Metakinetoplastina</taxon>
        <taxon>Trypanosomatida</taxon>
        <taxon>Trypanosomatidae</taxon>
        <taxon>Trypanosoma</taxon>
    </lineage>
</organism>
<comment type="caution">
    <text evidence="2">The sequence shown here is derived from an EMBL/GenBank/DDBJ whole genome shotgun (WGS) entry which is preliminary data.</text>
</comment>
<evidence type="ECO:0000256" key="1">
    <source>
        <dbReference type="SAM" id="MobiDB-lite"/>
    </source>
</evidence>
<evidence type="ECO:0000313" key="3">
    <source>
        <dbReference type="Proteomes" id="UP000192257"/>
    </source>
</evidence>
<sequence length="759" mass="83892">MPRRPVEKLSQALRRQAQVRAWQQSEKRTDLSAQSSPQPPLTSTTTEAGTVMPHAGSWPYKKEGEGSYSINKVKSKDTLIHANQSLREALARGSPETQITRQVQRAIQRSTKKSEAMKAFQVLLHADGEVPTITTFRTLAVTLLQHHVEERIGYDTFQKSLTDAIGTENERWKTLTEEERSAFVNYTCRMTERWAERGSSFNKLLGFSQEGADNEIVSQIEYQMRKSGAIISAGTISDLMHLDISWSTALHLYNYAGSLYRNISPPIEMTDRLMGLMTGYKTGLGGSRPWKHALKLYEEALASGYDITLTTHTHALDALWRSADTFHRVRSTISSSQENFIWQKAIEISQHVQDTKLLIAGEEGCAYAEGVVKAFAASGRWSMAVSFLGNLDISSADTTHRSLVPTAETYVFAIAACLSAGHASHGEALWTLFRESYSLRSLHSEVLLILLQSFRHVVRTLPMIGSIVEDLVNNGKGLERPIIVACLQLLSTRYVTTVTKRHVLARKLFDMYDASPWPQQPTARAVELQTVFRCGRLIAAVSGETDGAALVAYVRGRVSAVFGPAAVECRWFDAAVVHHPPTGDNSAALRALLRRPPPVPPRQTRAALLAALRAATDGPAADAASGLTDEDTQEDARGEAARAVRGALAITNALHTTDDTFPHRYCAKMLLIQANTAAKVSERKKLALRAMHHFSQDSGEGISQEDISNLAESLSLTEVHVEHALLQTHATLRFTTLSQKRRHQGKKTDVYTAFDGITW</sequence>
<dbReference type="InterPro" id="IPR011990">
    <property type="entry name" value="TPR-like_helical_dom_sf"/>
</dbReference>
<dbReference type="OrthoDB" id="278199at2759"/>
<dbReference type="Proteomes" id="UP000192257">
    <property type="component" value="Unassembled WGS sequence"/>
</dbReference>
<dbReference type="AlphaFoldDB" id="A0A1X0P8M4"/>
<feature type="region of interest" description="Disordered" evidence="1">
    <location>
        <begin position="1"/>
        <end position="59"/>
    </location>
</feature>